<feature type="chain" id="PRO_5046503266" evidence="1">
    <location>
        <begin position="22"/>
        <end position="307"/>
    </location>
</feature>
<evidence type="ECO:0000313" key="2">
    <source>
        <dbReference type="EMBL" id="MBP1850712.1"/>
    </source>
</evidence>
<evidence type="ECO:0000313" key="3">
    <source>
        <dbReference type="Proteomes" id="UP000759443"/>
    </source>
</evidence>
<dbReference type="SUPFAM" id="SSF69917">
    <property type="entry name" value="OMPT-like"/>
    <property type="match status" value="1"/>
</dbReference>
<dbReference type="InterPro" id="IPR020080">
    <property type="entry name" value="OM_adhesin/peptidase_omptin"/>
</dbReference>
<keyword evidence="1" id="KW-0732">Signal</keyword>
<dbReference type="InterPro" id="IPR000036">
    <property type="entry name" value="Peptidase_A26_omptin"/>
</dbReference>
<gene>
    <name evidence="2" type="ORF">J2Z17_002149</name>
</gene>
<dbReference type="PRINTS" id="PR00482">
    <property type="entry name" value="OMPTIN"/>
</dbReference>
<reference evidence="2 3" key="1">
    <citation type="submission" date="2021-03" db="EMBL/GenBank/DDBJ databases">
        <title>Genomic Encyclopedia of Type Strains, Phase IV (KMG-IV): sequencing the most valuable type-strain genomes for metagenomic binning, comparative biology and taxonomic classification.</title>
        <authorList>
            <person name="Goeker M."/>
        </authorList>
    </citation>
    <scope>NUCLEOTIDE SEQUENCE [LARGE SCALE GENOMIC DNA]</scope>
    <source>
        <strain evidence="2 3">DSM 21600</strain>
    </source>
</reference>
<organism evidence="2 3">
    <name type="scientific">Rhizobium halophytocola</name>
    <dbReference type="NCBI Taxonomy" id="735519"/>
    <lineage>
        <taxon>Bacteria</taxon>
        <taxon>Pseudomonadati</taxon>
        <taxon>Pseudomonadota</taxon>
        <taxon>Alphaproteobacteria</taxon>
        <taxon>Hyphomicrobiales</taxon>
        <taxon>Rhizobiaceae</taxon>
        <taxon>Rhizobium/Agrobacterium group</taxon>
        <taxon>Rhizobium</taxon>
    </lineage>
</organism>
<protein>
    <submittedName>
        <fullName evidence="2">Outer membrane protease</fullName>
    </submittedName>
</protein>
<sequence length="307" mass="33289">MGLALYPLAAGVLVVSAQARAGDTVFASFDAGYSRLSAEESVNIDGFRLSELDWKSENVPTLRGALGINITPTWQIKAEGRIGFKGDGEMRDYDWIPPYYINTGDGGWSDRSVHPDTELDHYFSGGVEINHQLFEDGRNTLSAGIGGRYTDVQWTARGGSYVYSVSGTRDTVGEFADGEKAITYRQKMPAVYAQVDGTRTFGRFSLDGGVEVGALIKPKTIDDHWMRDLRITDEFDYAPMVAVNLTLNYALTHSASVYLAGSFDYTDFGDGDSTYVDRTAGTRTTAADIGGATFQAAYVGAGIKGSF</sequence>
<name>A0ABS4DYF3_9HYPH</name>
<keyword evidence="2" id="KW-0645">Protease</keyword>
<dbReference type="InterPro" id="IPR053724">
    <property type="entry name" value="OMP_A26_sf"/>
</dbReference>
<dbReference type="EMBL" id="JAGGJU010000005">
    <property type="protein sequence ID" value="MBP1850712.1"/>
    <property type="molecule type" value="Genomic_DNA"/>
</dbReference>
<proteinExistence type="predicted"/>
<dbReference type="Pfam" id="PF01278">
    <property type="entry name" value="Omptin"/>
    <property type="match status" value="1"/>
</dbReference>
<dbReference type="Gene3D" id="2.40.128.90">
    <property type="entry name" value="OMPT-like"/>
    <property type="match status" value="1"/>
</dbReference>
<keyword evidence="2" id="KW-0378">Hydrolase</keyword>
<evidence type="ECO:0000256" key="1">
    <source>
        <dbReference type="SAM" id="SignalP"/>
    </source>
</evidence>
<feature type="signal peptide" evidence="1">
    <location>
        <begin position="1"/>
        <end position="21"/>
    </location>
</feature>
<dbReference type="GO" id="GO:0006508">
    <property type="term" value="P:proteolysis"/>
    <property type="evidence" value="ECO:0007669"/>
    <property type="project" value="UniProtKB-KW"/>
</dbReference>
<dbReference type="Proteomes" id="UP000759443">
    <property type="component" value="Unassembled WGS sequence"/>
</dbReference>
<dbReference type="GO" id="GO:0008233">
    <property type="term" value="F:peptidase activity"/>
    <property type="evidence" value="ECO:0007669"/>
    <property type="project" value="UniProtKB-KW"/>
</dbReference>
<accession>A0ABS4DYF3</accession>
<keyword evidence="3" id="KW-1185">Reference proteome</keyword>
<comment type="caution">
    <text evidence="2">The sequence shown here is derived from an EMBL/GenBank/DDBJ whole genome shotgun (WGS) entry which is preliminary data.</text>
</comment>